<keyword evidence="1" id="KW-0812">Transmembrane</keyword>
<dbReference type="OrthoDB" id="5198790at2"/>
<feature type="transmembrane region" description="Helical" evidence="1">
    <location>
        <begin position="264"/>
        <end position="289"/>
    </location>
</feature>
<feature type="transmembrane region" description="Helical" evidence="1">
    <location>
        <begin position="135"/>
        <end position="155"/>
    </location>
</feature>
<organism evidence="2 3">
    <name type="scientific">Microbispora rosea</name>
    <dbReference type="NCBI Taxonomy" id="58117"/>
    <lineage>
        <taxon>Bacteria</taxon>
        <taxon>Bacillati</taxon>
        <taxon>Actinomycetota</taxon>
        <taxon>Actinomycetes</taxon>
        <taxon>Streptosporangiales</taxon>
        <taxon>Streptosporangiaceae</taxon>
        <taxon>Microbispora</taxon>
    </lineage>
</organism>
<keyword evidence="1" id="KW-0472">Membrane</keyword>
<keyword evidence="3" id="KW-1185">Reference proteome</keyword>
<reference evidence="3" key="1">
    <citation type="submission" date="2017-01" db="EMBL/GenBank/DDBJ databases">
        <authorList>
            <person name="Varghese N."/>
            <person name="Submissions S."/>
        </authorList>
    </citation>
    <scope>NUCLEOTIDE SEQUENCE [LARGE SCALE GENOMIC DNA]</scope>
    <source>
        <strain evidence="3">ATCC 12950</strain>
    </source>
</reference>
<protein>
    <submittedName>
        <fullName evidence="2">Uncharacterized protein</fullName>
    </submittedName>
</protein>
<dbReference type="Proteomes" id="UP000186096">
    <property type="component" value="Unassembled WGS sequence"/>
</dbReference>
<sequence length="369" mass="38513">MSERVGRRSVLEERYRRWLRLLPGSYRAEREEEMVAAFMEGARREPAGHDDQRPRLLEVASVAALALRLRLGGPGSPPGAYLWGEAVRLAALLGLVFWTMIAGLYAGQAVLTYGIPVDALPDGVMGIGDPGSPERARLVLADLTPLLWAAGLGALVRGRVRIAKAAAIAALVVPYVLVPPFLEWDSALGWDGAVRWACAALPAVVPALALVIGFHRDAPPPRLPTRRALLLLALPIAAGLLLSVVVGVLGAATRAETVSAELLIPAWMWLDTTGLACVSLTAIAVWCALRYRTPGRPAAPVALAGAILTVPAVLARAGTMPPGATGVTGLSATLQLAVLVASGITLAVIGARGMRAAEAGLTEVRGRPG</sequence>
<accession>A0A1N7FXD7</accession>
<dbReference type="RefSeq" id="WP_076439731.1">
    <property type="nucleotide sequence ID" value="NZ_FTNI01000024.1"/>
</dbReference>
<evidence type="ECO:0000256" key="1">
    <source>
        <dbReference type="SAM" id="Phobius"/>
    </source>
</evidence>
<feature type="transmembrane region" description="Helical" evidence="1">
    <location>
        <begin position="330"/>
        <end position="351"/>
    </location>
</feature>
<feature type="transmembrane region" description="Helical" evidence="1">
    <location>
        <begin position="194"/>
        <end position="216"/>
    </location>
</feature>
<dbReference type="EMBL" id="FTNI01000024">
    <property type="protein sequence ID" value="SIS05001.1"/>
    <property type="molecule type" value="Genomic_DNA"/>
</dbReference>
<evidence type="ECO:0000313" key="2">
    <source>
        <dbReference type="EMBL" id="SIS05001.1"/>
    </source>
</evidence>
<name>A0A1N7FXD7_9ACTN</name>
<feature type="transmembrane region" description="Helical" evidence="1">
    <location>
        <begin position="228"/>
        <end position="252"/>
    </location>
</feature>
<feature type="transmembrane region" description="Helical" evidence="1">
    <location>
        <begin position="162"/>
        <end position="182"/>
    </location>
</feature>
<dbReference type="STRING" id="58117.SAMN05421833_124122"/>
<proteinExistence type="predicted"/>
<keyword evidence="1" id="KW-1133">Transmembrane helix</keyword>
<evidence type="ECO:0000313" key="3">
    <source>
        <dbReference type="Proteomes" id="UP000186096"/>
    </source>
</evidence>
<feature type="transmembrane region" description="Helical" evidence="1">
    <location>
        <begin position="301"/>
        <end position="318"/>
    </location>
</feature>
<dbReference type="AlphaFoldDB" id="A0A1N7FXD7"/>
<gene>
    <name evidence="2" type="ORF">SAMN05421833_124122</name>
</gene>
<feature type="transmembrane region" description="Helical" evidence="1">
    <location>
        <begin position="89"/>
        <end position="115"/>
    </location>
</feature>